<evidence type="ECO:0000313" key="1">
    <source>
        <dbReference type="EMBL" id="MFC6772237.1"/>
    </source>
</evidence>
<feature type="non-terminal residue" evidence="1">
    <location>
        <position position="46"/>
    </location>
</feature>
<organism evidence="1 2">
    <name type="scientific">Halorubrum pallidum</name>
    <dbReference type="NCBI Taxonomy" id="1526114"/>
    <lineage>
        <taxon>Archaea</taxon>
        <taxon>Methanobacteriati</taxon>
        <taxon>Methanobacteriota</taxon>
        <taxon>Stenosarchaea group</taxon>
        <taxon>Halobacteria</taxon>
        <taxon>Halobacteriales</taxon>
        <taxon>Haloferacaceae</taxon>
        <taxon>Halorubrum</taxon>
    </lineage>
</organism>
<comment type="caution">
    <text evidence="1">The sequence shown here is derived from an EMBL/GenBank/DDBJ whole genome shotgun (WGS) entry which is preliminary data.</text>
</comment>
<sequence length="46" mass="4979">MSERYTVTVDRDACDGVFACLVRDPRFVEDDDGLAGIDADAAEAVE</sequence>
<keyword evidence="2" id="KW-1185">Reference proteome</keyword>
<proteinExistence type="predicted"/>
<dbReference type="Pfam" id="PF13459">
    <property type="entry name" value="Fer4_15"/>
    <property type="match status" value="1"/>
</dbReference>
<gene>
    <name evidence="1" type="ORF">ACFQDD_12050</name>
</gene>
<reference evidence="1 2" key="1">
    <citation type="journal article" date="2019" name="Int. J. Syst. Evol. Microbiol.">
        <title>The Global Catalogue of Microorganisms (GCM) 10K type strain sequencing project: providing services to taxonomists for standard genome sequencing and annotation.</title>
        <authorList>
            <consortium name="The Broad Institute Genomics Platform"/>
            <consortium name="The Broad Institute Genome Sequencing Center for Infectious Disease"/>
            <person name="Wu L."/>
            <person name="Ma J."/>
        </authorList>
    </citation>
    <scope>NUCLEOTIDE SEQUENCE [LARGE SCALE GENOMIC DNA]</scope>
    <source>
        <strain evidence="1 2">PJ61</strain>
    </source>
</reference>
<dbReference type="EMBL" id="JBHSWT010000699">
    <property type="protein sequence ID" value="MFC6772237.1"/>
    <property type="molecule type" value="Genomic_DNA"/>
</dbReference>
<name>A0ABD5T553_9EURY</name>
<accession>A0ABD5T553</accession>
<dbReference type="AlphaFoldDB" id="A0ABD5T553"/>
<protein>
    <submittedName>
        <fullName evidence="1">Ferredoxin</fullName>
    </submittedName>
</protein>
<dbReference type="Proteomes" id="UP001596274">
    <property type="component" value="Unassembled WGS sequence"/>
</dbReference>
<evidence type="ECO:0000313" key="2">
    <source>
        <dbReference type="Proteomes" id="UP001596274"/>
    </source>
</evidence>